<feature type="domain" description="DUF5615" evidence="1">
    <location>
        <begin position="1"/>
        <end position="109"/>
    </location>
</feature>
<dbReference type="EMBL" id="LBTJ01000069">
    <property type="protein sequence ID" value="KKQ36397.1"/>
    <property type="molecule type" value="Genomic_DNA"/>
</dbReference>
<organism evidence="2 3">
    <name type="scientific">Candidatus Roizmanbacteria bacterium GW2011_GWA2_37_7</name>
    <dbReference type="NCBI Taxonomy" id="1618481"/>
    <lineage>
        <taxon>Bacteria</taxon>
        <taxon>Candidatus Roizmaniibacteriota</taxon>
    </lineage>
</organism>
<name>A0A0G0H2K3_9BACT</name>
<protein>
    <recommendedName>
        <fullName evidence="1">DUF5615 domain-containing protein</fullName>
    </recommendedName>
</protein>
<dbReference type="AlphaFoldDB" id="A0A0G0H2K3"/>
<evidence type="ECO:0000259" key="1">
    <source>
        <dbReference type="Pfam" id="PF18480"/>
    </source>
</evidence>
<evidence type="ECO:0000313" key="3">
    <source>
        <dbReference type="Proteomes" id="UP000034471"/>
    </source>
</evidence>
<dbReference type="InterPro" id="IPR041049">
    <property type="entry name" value="DUF5615"/>
</dbReference>
<evidence type="ECO:0000313" key="2">
    <source>
        <dbReference type="EMBL" id="KKQ36397.1"/>
    </source>
</evidence>
<reference evidence="2 3" key="1">
    <citation type="journal article" date="2015" name="Nature">
        <title>rRNA introns, odd ribosomes, and small enigmatic genomes across a large radiation of phyla.</title>
        <authorList>
            <person name="Brown C.T."/>
            <person name="Hug L.A."/>
            <person name="Thomas B.C."/>
            <person name="Sharon I."/>
            <person name="Castelle C.J."/>
            <person name="Singh A."/>
            <person name="Wilkins M.J."/>
            <person name="Williams K.H."/>
            <person name="Banfield J.F."/>
        </authorList>
    </citation>
    <scope>NUCLEOTIDE SEQUENCE [LARGE SCALE GENOMIC DNA]</scope>
</reference>
<dbReference type="PATRIC" id="fig|1618481.3.peg.1025"/>
<dbReference type="Proteomes" id="UP000034471">
    <property type="component" value="Unassembled WGS sequence"/>
</dbReference>
<sequence>MKLLLDQNISRKLVKEFEGIFPGSSHVYILGLHSASDEKIWTFARNNDFTIVTQDSDFNERSLVYGYPPKVVWLRTGNISTQNIKRLLKQHNQDIISFEKDKALGCLQIY</sequence>
<gene>
    <name evidence="2" type="ORF">US54_C0069G0003</name>
</gene>
<dbReference type="Pfam" id="PF18480">
    <property type="entry name" value="DUF5615"/>
    <property type="match status" value="1"/>
</dbReference>
<proteinExistence type="predicted"/>
<comment type="caution">
    <text evidence="2">The sequence shown here is derived from an EMBL/GenBank/DDBJ whole genome shotgun (WGS) entry which is preliminary data.</text>
</comment>
<accession>A0A0G0H2K3</accession>